<dbReference type="InterPro" id="IPR050993">
    <property type="entry name" value="Isochorismatase_domain"/>
</dbReference>
<dbReference type="InterPro" id="IPR036380">
    <property type="entry name" value="Isochorismatase-like_sf"/>
</dbReference>
<dbReference type="EMBL" id="APAU02000014">
    <property type="protein sequence ID" value="EUB62244.1"/>
    <property type="molecule type" value="Genomic_DNA"/>
</dbReference>
<dbReference type="PANTHER" id="PTHR14119">
    <property type="entry name" value="HYDROLASE"/>
    <property type="match status" value="1"/>
</dbReference>
<evidence type="ECO:0000313" key="3">
    <source>
        <dbReference type="EMBL" id="CDS17485.1"/>
    </source>
</evidence>
<dbReference type="OMA" id="HVCVFQT"/>
<evidence type="ECO:0000256" key="1">
    <source>
        <dbReference type="ARBA" id="ARBA00006336"/>
    </source>
</evidence>
<dbReference type="CTD" id="36338711"/>
<reference evidence="4 5" key="1">
    <citation type="journal article" date="2013" name="Nat. Genet.">
        <title>The genome of the hydatid tapeworm Echinococcus granulosus.</title>
        <authorList>
            <person name="Zheng H."/>
            <person name="Zhang W."/>
            <person name="Zhang L."/>
            <person name="Zhang Z."/>
            <person name="Li J."/>
            <person name="Lu G."/>
            <person name="Zhu Y."/>
            <person name="Wang Y."/>
            <person name="Huang Y."/>
            <person name="Liu J."/>
            <person name="Kang H."/>
            <person name="Chen J."/>
            <person name="Wang L."/>
            <person name="Chen A."/>
            <person name="Yu S."/>
            <person name="Gao Z."/>
            <person name="Jin L."/>
            <person name="Gu W."/>
            <person name="Wang Z."/>
            <person name="Zhao L."/>
            <person name="Shi B."/>
            <person name="Wen H."/>
            <person name="Lin R."/>
            <person name="Jones M.K."/>
            <person name="Brejova B."/>
            <person name="Vinar T."/>
            <person name="Zhao G."/>
            <person name="McManus D.P."/>
            <person name="Chen Z."/>
            <person name="Zhou Y."/>
            <person name="Wang S."/>
        </authorList>
    </citation>
    <scope>NUCLEOTIDE SEQUENCE [LARGE SCALE GENOMIC DNA]</scope>
</reference>
<comment type="similarity">
    <text evidence="1">Belongs to the isochorismatase family.</text>
</comment>
<dbReference type="InterPro" id="IPR000868">
    <property type="entry name" value="Isochorismatase-like_dom"/>
</dbReference>
<dbReference type="WBParaSite" id="EgrG_001024400">
    <property type="protein sequence ID" value="EgrG_001024400"/>
    <property type="gene ID" value="EgrG_001024400"/>
</dbReference>
<protein>
    <submittedName>
        <fullName evidence="3 4">Isochorismatase domain-containing protein 2</fullName>
    </submittedName>
</protein>
<dbReference type="OrthoDB" id="269496at2759"/>
<dbReference type="GeneID" id="36338711"/>
<dbReference type="EMBL" id="LK028577">
    <property type="protein sequence ID" value="CDS17485.1"/>
    <property type="molecule type" value="Genomic_DNA"/>
</dbReference>
<reference evidence="3 6" key="2">
    <citation type="journal article" date="2013" name="Nature">
        <title>The genomes of four tapeworm species reveal adaptations to parasitism.</title>
        <authorList>
            <person name="Tsai I.J."/>
            <person name="Zarowiecki M."/>
            <person name="Holroyd N."/>
            <person name="Garciarrubio A."/>
            <person name="Sanchez-Flores A."/>
            <person name="Brooks K.L."/>
            <person name="Tracey A."/>
            <person name="Bobes R.J."/>
            <person name="Fragoso G."/>
            <person name="Sciutto E."/>
            <person name="Aslett M."/>
            <person name="Beasley H."/>
            <person name="Bennett H.M."/>
            <person name="Cai J."/>
            <person name="Camicia F."/>
            <person name="Clark R."/>
            <person name="Cucher M."/>
            <person name="De Silva N."/>
            <person name="Day T.A."/>
            <person name="Deplazes P."/>
            <person name="Estrada K."/>
            <person name="Fernandez C."/>
            <person name="Holland P.W."/>
            <person name="Hou J."/>
            <person name="Hu S."/>
            <person name="Huckvale T."/>
            <person name="Hung S.S."/>
            <person name="Kamenetzky L."/>
            <person name="Keane J.A."/>
            <person name="Kiss F."/>
            <person name="Koziol U."/>
            <person name="Lambert O."/>
            <person name="Liu K."/>
            <person name="Luo X."/>
            <person name="Luo Y."/>
            <person name="Macchiaroli N."/>
            <person name="Nichol S."/>
            <person name="Paps J."/>
            <person name="Parkinson J."/>
            <person name="Pouchkina-Stantcheva N."/>
            <person name="Riddiford N."/>
            <person name="Rosenzvit M."/>
            <person name="Salinas G."/>
            <person name="Wasmuth J.D."/>
            <person name="Zamanian M."/>
            <person name="Zheng Y."/>
            <person name="Cai X."/>
            <person name="Soberon X."/>
            <person name="Olson P.D."/>
            <person name="Laclette J.P."/>
            <person name="Brehm K."/>
            <person name="Berriman M."/>
            <person name="Garciarrubio A."/>
            <person name="Bobes R.J."/>
            <person name="Fragoso G."/>
            <person name="Sanchez-Flores A."/>
            <person name="Estrada K."/>
            <person name="Cevallos M.A."/>
            <person name="Morett E."/>
            <person name="Gonzalez V."/>
            <person name="Portillo T."/>
            <person name="Ochoa-Leyva A."/>
            <person name="Jose M.V."/>
            <person name="Sciutto E."/>
            <person name="Landa A."/>
            <person name="Jimenez L."/>
            <person name="Valdes V."/>
            <person name="Carrero J.C."/>
            <person name="Larralde C."/>
            <person name="Morales-Montor J."/>
            <person name="Limon-Lason J."/>
            <person name="Soberon X."/>
            <person name="Laclette J.P."/>
        </authorList>
    </citation>
    <scope>NUCLEOTIDE SEQUENCE [LARGE SCALE GENOMIC DNA]</scope>
</reference>
<dbReference type="RefSeq" id="XP_024353440.1">
    <property type="nucleotide sequence ID" value="XM_024492245.1"/>
</dbReference>
<name>U6J2I1_ECHGR</name>
<dbReference type="Gene3D" id="3.40.50.850">
    <property type="entry name" value="Isochorismatase-like"/>
    <property type="match status" value="1"/>
</dbReference>
<dbReference type="AlphaFoldDB" id="U6J2I1"/>
<feature type="domain" description="Isochorismatase-like" evidence="2">
    <location>
        <begin position="15"/>
        <end position="163"/>
    </location>
</feature>
<dbReference type="STRING" id="6210.U6J2I1"/>
<dbReference type="Proteomes" id="UP000019149">
    <property type="component" value="Unassembled WGS sequence"/>
</dbReference>
<sequence length="204" mass="22359">MSALPRLGRLMASRTALFVCDIQEKFRPSISHFNAITSVSGRLIAAAKMLEMPIVVTEMYPKGLGQTVEDLGDLSGIPVIPKLLFSMITKELESVIELKKDIDSVILCGMETHVCVQLTALDLLERGIDVHCVADAVSSRSMVDRMFALERMRQSGVFVTTSESIILGLVDGSKHPLFKSLQKLIIPKAPDSGLLSPKDEEHKP</sequence>
<gene>
    <name evidence="4 7" type="ORF">EGR_02996</name>
    <name evidence="3" type="ORF">EgrG_001024400</name>
</gene>
<reference evidence="7" key="4">
    <citation type="submission" date="2020-10" db="UniProtKB">
        <authorList>
            <consortium name="WormBaseParasite"/>
        </authorList>
    </citation>
    <scope>IDENTIFICATION</scope>
</reference>
<dbReference type="Pfam" id="PF00857">
    <property type="entry name" value="Isochorismatase"/>
    <property type="match status" value="1"/>
</dbReference>
<dbReference type="KEGG" id="egl:EGR_02996"/>
<dbReference type="PANTHER" id="PTHR14119:SF3">
    <property type="entry name" value="ISOCHORISMATASE DOMAIN-CONTAINING PROTEIN 2"/>
    <property type="match status" value="1"/>
</dbReference>
<dbReference type="SUPFAM" id="SSF52499">
    <property type="entry name" value="Isochorismatase-like hydrolases"/>
    <property type="match status" value="1"/>
</dbReference>
<evidence type="ECO:0000313" key="6">
    <source>
        <dbReference type="Proteomes" id="UP000492820"/>
    </source>
</evidence>
<organism evidence="4 5">
    <name type="scientific">Echinococcus granulosus</name>
    <name type="common">Hydatid tapeworm</name>
    <dbReference type="NCBI Taxonomy" id="6210"/>
    <lineage>
        <taxon>Eukaryota</taxon>
        <taxon>Metazoa</taxon>
        <taxon>Spiralia</taxon>
        <taxon>Lophotrochozoa</taxon>
        <taxon>Platyhelminthes</taxon>
        <taxon>Cestoda</taxon>
        <taxon>Eucestoda</taxon>
        <taxon>Cyclophyllidea</taxon>
        <taxon>Taeniidae</taxon>
        <taxon>Echinococcus</taxon>
        <taxon>Echinococcus granulosus group</taxon>
    </lineage>
</organism>
<evidence type="ECO:0000259" key="2">
    <source>
        <dbReference type="Pfam" id="PF00857"/>
    </source>
</evidence>
<evidence type="ECO:0000313" key="4">
    <source>
        <dbReference type="EMBL" id="EUB62244.1"/>
    </source>
</evidence>
<dbReference type="CDD" id="cd01012">
    <property type="entry name" value="YcaC_related"/>
    <property type="match status" value="1"/>
</dbReference>
<evidence type="ECO:0000313" key="7">
    <source>
        <dbReference type="WBParaSite" id="EgrG_001024400"/>
    </source>
</evidence>
<evidence type="ECO:0000313" key="5">
    <source>
        <dbReference type="Proteomes" id="UP000019149"/>
    </source>
</evidence>
<reference evidence="3" key="3">
    <citation type="submission" date="2014-06" db="EMBL/GenBank/DDBJ databases">
        <authorList>
            <person name="Aslett M."/>
        </authorList>
    </citation>
    <scope>NUCLEOTIDE SEQUENCE</scope>
</reference>
<keyword evidence="5" id="KW-1185">Reference proteome</keyword>
<accession>U6J2I1</accession>
<dbReference type="Proteomes" id="UP000492820">
    <property type="component" value="Unassembled WGS sequence"/>
</dbReference>
<dbReference type="FunFam" id="3.40.50.850:FF:000001">
    <property type="entry name" value="Isochorismatase domain-containing protein 1"/>
    <property type="match status" value="1"/>
</dbReference>
<proteinExistence type="inferred from homology"/>